<dbReference type="InterPro" id="IPR000620">
    <property type="entry name" value="EamA_dom"/>
</dbReference>
<keyword evidence="3" id="KW-0813">Transport</keyword>
<gene>
    <name evidence="10" type="primary">rarD</name>
    <name evidence="10" type="ORF">CK625_02615</name>
</gene>
<dbReference type="Gene3D" id="1.10.3730.20">
    <property type="match status" value="1"/>
</dbReference>
<feature type="domain" description="EamA" evidence="9">
    <location>
        <begin position="26"/>
        <end position="161"/>
    </location>
</feature>
<dbReference type="GO" id="GO:0005886">
    <property type="term" value="C:plasma membrane"/>
    <property type="evidence" value="ECO:0007669"/>
    <property type="project" value="UniProtKB-SubCell"/>
</dbReference>
<evidence type="ECO:0000256" key="1">
    <source>
        <dbReference type="ARBA" id="ARBA00004651"/>
    </source>
</evidence>
<dbReference type="RefSeq" id="WP_095538679.1">
    <property type="nucleotide sequence ID" value="NZ_NSJB01000001.1"/>
</dbReference>
<keyword evidence="5 8" id="KW-0812">Transmembrane</keyword>
<feature type="transmembrane region" description="Helical" evidence="8">
    <location>
        <begin position="57"/>
        <end position="78"/>
    </location>
</feature>
<comment type="subcellular location">
    <subcellularLocation>
        <location evidence="1">Cell membrane</location>
        <topology evidence="1">Multi-pass membrane protein</topology>
    </subcellularLocation>
</comment>
<evidence type="ECO:0000256" key="7">
    <source>
        <dbReference type="ARBA" id="ARBA00023136"/>
    </source>
</evidence>
<sequence>MSPAPSPQARHFDRRLDRRLDATWRAGMFYALLAYGVWGFSVMYWKLLPWVPHSLLIAQRVLWSVLLLLPLLLWLGQWPALLRLLRQPRVLAMLGLSGALITANWLMFVWAIAQARVTEVSLAYFINPLLSLLLGVLLLRERLRPWQWAAVLLVVLGVGWMARGLGQWPWVSLFLATTFALYGLLRKFTPVSATVGLAVETLLMLPFALAYMAWFAWSFPEPMFWRHGWLGAAAIAASGIVTALPLLWFANAAQRLPLSTLGLVQYLAPSIQLALAVLLYHEAFTRTHWVAFALIWLGLALYCADALRATRQRAA</sequence>
<feature type="transmembrane region" description="Helical" evidence="8">
    <location>
        <begin position="261"/>
        <end position="281"/>
    </location>
</feature>
<comment type="caution">
    <text evidence="10">The sequence shown here is derived from an EMBL/GenBank/DDBJ whole genome shotgun (WGS) entry which is preliminary data.</text>
</comment>
<dbReference type="AlphaFoldDB" id="A0A2A2AKZ8"/>
<comment type="similarity">
    <text evidence="2">Belongs to the EamA transporter family.</text>
</comment>
<accession>A0A2A2AKZ8</accession>
<feature type="transmembrane region" description="Helical" evidence="8">
    <location>
        <begin position="287"/>
        <end position="307"/>
    </location>
</feature>
<proteinExistence type="inferred from homology"/>
<keyword evidence="7 8" id="KW-0472">Membrane</keyword>
<evidence type="ECO:0000256" key="6">
    <source>
        <dbReference type="ARBA" id="ARBA00022989"/>
    </source>
</evidence>
<dbReference type="InterPro" id="IPR004626">
    <property type="entry name" value="RarD"/>
</dbReference>
<keyword evidence="6 8" id="KW-1133">Transmembrane helix</keyword>
<feature type="transmembrane region" description="Helical" evidence="8">
    <location>
        <begin position="24"/>
        <end position="45"/>
    </location>
</feature>
<feature type="transmembrane region" description="Helical" evidence="8">
    <location>
        <begin position="90"/>
        <end position="110"/>
    </location>
</feature>
<dbReference type="EMBL" id="NSJB01000001">
    <property type="protein sequence ID" value="PAT38398.1"/>
    <property type="molecule type" value="Genomic_DNA"/>
</dbReference>
<evidence type="ECO:0000256" key="8">
    <source>
        <dbReference type="SAM" id="Phobius"/>
    </source>
</evidence>
<evidence type="ECO:0000313" key="11">
    <source>
        <dbReference type="Proteomes" id="UP000218054"/>
    </source>
</evidence>
<dbReference type="PANTHER" id="PTHR22911:SF137">
    <property type="entry name" value="SOLUTE CARRIER FAMILY 35 MEMBER G2-RELATED"/>
    <property type="match status" value="1"/>
</dbReference>
<dbReference type="Pfam" id="PF00892">
    <property type="entry name" value="EamA"/>
    <property type="match status" value="1"/>
</dbReference>
<dbReference type="PANTHER" id="PTHR22911">
    <property type="entry name" value="ACYL-MALONYL CONDENSING ENZYME-RELATED"/>
    <property type="match status" value="1"/>
</dbReference>
<evidence type="ECO:0000259" key="9">
    <source>
        <dbReference type="Pfam" id="PF00892"/>
    </source>
</evidence>
<protein>
    <submittedName>
        <fullName evidence="10">Protein RarD</fullName>
    </submittedName>
</protein>
<dbReference type="Proteomes" id="UP000218054">
    <property type="component" value="Unassembled WGS sequence"/>
</dbReference>
<feature type="transmembrane region" description="Helical" evidence="8">
    <location>
        <begin position="197"/>
        <end position="217"/>
    </location>
</feature>
<dbReference type="NCBIfam" id="TIGR00688">
    <property type="entry name" value="rarD"/>
    <property type="match status" value="1"/>
</dbReference>
<feature type="transmembrane region" description="Helical" evidence="8">
    <location>
        <begin position="122"/>
        <end position="139"/>
    </location>
</feature>
<dbReference type="SUPFAM" id="SSF103481">
    <property type="entry name" value="Multidrug resistance efflux transporter EmrE"/>
    <property type="match status" value="2"/>
</dbReference>
<evidence type="ECO:0000256" key="2">
    <source>
        <dbReference type="ARBA" id="ARBA00007362"/>
    </source>
</evidence>
<feature type="transmembrane region" description="Helical" evidence="8">
    <location>
        <begin position="146"/>
        <end position="162"/>
    </location>
</feature>
<keyword evidence="4" id="KW-1003">Cell membrane</keyword>
<evidence type="ECO:0000256" key="4">
    <source>
        <dbReference type="ARBA" id="ARBA00022475"/>
    </source>
</evidence>
<organism evidence="10 11">
    <name type="scientific">Vandammella animalimorsus</name>
    <dbReference type="NCBI Taxonomy" id="2029117"/>
    <lineage>
        <taxon>Bacteria</taxon>
        <taxon>Pseudomonadati</taxon>
        <taxon>Pseudomonadota</taxon>
        <taxon>Betaproteobacteria</taxon>
        <taxon>Burkholderiales</taxon>
        <taxon>Comamonadaceae</taxon>
        <taxon>Vandammella</taxon>
    </lineage>
</organism>
<evidence type="ECO:0000256" key="3">
    <source>
        <dbReference type="ARBA" id="ARBA00022448"/>
    </source>
</evidence>
<name>A0A2A2AKZ8_9BURK</name>
<evidence type="ECO:0000313" key="10">
    <source>
        <dbReference type="EMBL" id="PAT38398.1"/>
    </source>
</evidence>
<evidence type="ECO:0000256" key="5">
    <source>
        <dbReference type="ARBA" id="ARBA00022692"/>
    </source>
</evidence>
<keyword evidence="11" id="KW-1185">Reference proteome</keyword>
<feature type="transmembrane region" description="Helical" evidence="8">
    <location>
        <begin position="229"/>
        <end position="249"/>
    </location>
</feature>
<dbReference type="InterPro" id="IPR037185">
    <property type="entry name" value="EmrE-like"/>
</dbReference>
<reference evidence="10 11" key="1">
    <citation type="submission" date="2017-08" db="EMBL/GenBank/DDBJ databases">
        <title>WGS of Clinical strains of the CDC Group NO-1 linked to zoonotic infections in humans.</title>
        <authorList>
            <person name="Bernier A.-M."/>
            <person name="Bernard K."/>
        </authorList>
    </citation>
    <scope>NUCLEOTIDE SEQUENCE [LARGE SCALE GENOMIC DNA]</scope>
    <source>
        <strain evidence="10 11">NML00-0135</strain>
    </source>
</reference>
<feature type="transmembrane region" description="Helical" evidence="8">
    <location>
        <begin position="168"/>
        <end position="185"/>
    </location>
</feature>